<protein>
    <submittedName>
        <fullName evidence="2">Uncharacterized protein</fullName>
    </submittedName>
</protein>
<keyword evidence="1" id="KW-0812">Transmembrane</keyword>
<keyword evidence="1" id="KW-0472">Membrane</keyword>
<evidence type="ECO:0000313" key="2">
    <source>
        <dbReference type="EMBL" id="PXX80895.1"/>
    </source>
</evidence>
<name>A0A318KYS2_9FIRM</name>
<feature type="transmembrane region" description="Helical" evidence="1">
    <location>
        <begin position="6"/>
        <end position="29"/>
    </location>
</feature>
<dbReference type="Proteomes" id="UP000247612">
    <property type="component" value="Unassembled WGS sequence"/>
</dbReference>
<reference evidence="2 3" key="1">
    <citation type="submission" date="2018-05" db="EMBL/GenBank/DDBJ databases">
        <title>Genomic Encyclopedia of Type Strains, Phase IV (KMG-IV): sequencing the most valuable type-strain genomes for metagenomic binning, comparative biology and taxonomic classification.</title>
        <authorList>
            <person name="Goeker M."/>
        </authorList>
    </citation>
    <scope>NUCLEOTIDE SEQUENCE [LARGE SCALE GENOMIC DNA]</scope>
    <source>
        <strain evidence="2 3">JC118</strain>
    </source>
</reference>
<comment type="caution">
    <text evidence="2">The sequence shown here is derived from an EMBL/GenBank/DDBJ whole genome shotgun (WGS) entry which is preliminary data.</text>
</comment>
<dbReference type="RefSeq" id="WP_022938836.1">
    <property type="nucleotide sequence ID" value="NZ_CABKRQ010000006.1"/>
</dbReference>
<dbReference type="AlphaFoldDB" id="A0A318KYS2"/>
<accession>A0A318KYS2</accession>
<dbReference type="OrthoDB" id="3063769at2"/>
<dbReference type="STRING" id="1034346.GCA_000313565_02549"/>
<keyword evidence="1" id="KW-1133">Transmembrane helix</keyword>
<organism evidence="2 3">
    <name type="scientific">Dielma fastidiosa</name>
    <dbReference type="NCBI Taxonomy" id="1034346"/>
    <lineage>
        <taxon>Bacteria</taxon>
        <taxon>Bacillati</taxon>
        <taxon>Bacillota</taxon>
        <taxon>Erysipelotrichia</taxon>
        <taxon>Erysipelotrichales</taxon>
        <taxon>Erysipelotrichaceae</taxon>
        <taxon>Dielma</taxon>
    </lineage>
</organism>
<gene>
    <name evidence="2" type="ORF">DES51_10213</name>
</gene>
<proteinExistence type="predicted"/>
<evidence type="ECO:0000313" key="3">
    <source>
        <dbReference type="Proteomes" id="UP000247612"/>
    </source>
</evidence>
<evidence type="ECO:0000256" key="1">
    <source>
        <dbReference type="SAM" id="Phobius"/>
    </source>
</evidence>
<sequence length="146" mass="17172">MKRKVGYALCGLIAVLLSLFLIYDNFIAFKPVIIFQRFRVNIEENYNFEAANLIMAYDEQRPVPATFAENEINYLEWSNDIFDDLYYNYMTPTDVKLSAAINQGKVTFTYQGYVTTKQGETMDYFEEATFDFIKVPEMKNFDKVYD</sequence>
<keyword evidence="3" id="KW-1185">Reference proteome</keyword>
<dbReference type="EMBL" id="QJKH01000002">
    <property type="protein sequence ID" value="PXX80895.1"/>
    <property type="molecule type" value="Genomic_DNA"/>
</dbReference>